<dbReference type="CDD" id="cd00009">
    <property type="entry name" value="AAA"/>
    <property type="match status" value="1"/>
</dbReference>
<dbReference type="Gene3D" id="1.10.10.60">
    <property type="entry name" value="Homeodomain-like"/>
    <property type="match status" value="1"/>
</dbReference>
<dbReference type="PROSITE" id="PS00675">
    <property type="entry name" value="SIGMA54_INTERACT_1"/>
    <property type="match status" value="1"/>
</dbReference>
<keyword evidence="3" id="KW-0805">Transcription regulation</keyword>
<dbReference type="Pfam" id="PF02954">
    <property type="entry name" value="HTH_8"/>
    <property type="match status" value="1"/>
</dbReference>
<dbReference type="RefSeq" id="WP_146502178.1">
    <property type="nucleotide sequence ID" value="NZ_SJPG01000001.1"/>
</dbReference>
<evidence type="ECO:0000259" key="5">
    <source>
        <dbReference type="PROSITE" id="PS50045"/>
    </source>
</evidence>
<dbReference type="InterPro" id="IPR003593">
    <property type="entry name" value="AAA+_ATPase"/>
</dbReference>
<dbReference type="PANTHER" id="PTHR32071">
    <property type="entry name" value="TRANSCRIPTIONAL REGULATORY PROTEIN"/>
    <property type="match status" value="1"/>
</dbReference>
<feature type="domain" description="Sigma-54 factor interaction" evidence="5">
    <location>
        <begin position="18"/>
        <end position="226"/>
    </location>
</feature>
<evidence type="ECO:0000256" key="2">
    <source>
        <dbReference type="ARBA" id="ARBA00022840"/>
    </source>
</evidence>
<evidence type="ECO:0000256" key="1">
    <source>
        <dbReference type="ARBA" id="ARBA00022741"/>
    </source>
</evidence>
<protein>
    <submittedName>
        <fullName evidence="6">Arginine utilization regulatory protein RocR</fullName>
    </submittedName>
</protein>
<dbReference type="SMART" id="SM00382">
    <property type="entry name" value="AAA"/>
    <property type="match status" value="1"/>
</dbReference>
<dbReference type="PROSITE" id="PS50045">
    <property type="entry name" value="SIGMA54_INTERACT_4"/>
    <property type="match status" value="1"/>
</dbReference>
<proteinExistence type="predicted"/>
<dbReference type="Pfam" id="PF25601">
    <property type="entry name" value="AAA_lid_14"/>
    <property type="match status" value="1"/>
</dbReference>
<dbReference type="GO" id="GO:0005524">
    <property type="term" value="F:ATP binding"/>
    <property type="evidence" value="ECO:0007669"/>
    <property type="project" value="UniProtKB-KW"/>
</dbReference>
<dbReference type="InterPro" id="IPR058031">
    <property type="entry name" value="AAA_lid_NorR"/>
</dbReference>
<dbReference type="SUPFAM" id="SSF46689">
    <property type="entry name" value="Homeodomain-like"/>
    <property type="match status" value="1"/>
</dbReference>
<sequence>MVEFGHQETRIVQNDPYLQELRRLADRNSVLLIVGESGTGKQTLARKFHHFRTAKTGTFRILVGKSISSNSGSKLARLRVANWKRQLNSQSAGTLLIPNIDRLSRSLQLDLLKLIKSRYDRENQEACEPLVMMTANPTSLLEPMTQAASKEFIIRQKLERSQFDLPPLREYSQQITQLVRQFLSSQTAAGHTPIHYIESAYLQKLQQHSWPGNLRELNAVVSDTLDQCSGPTITIADLPAWFQPKTCTNRVVEPEHLPNGDYLTRLEIPTRHHRFGEKIAKTEQELITNALADCEHNRTQAAQSLGISRVTLYNKMKKLGMSSHRSSRVDEN</sequence>
<evidence type="ECO:0000313" key="7">
    <source>
        <dbReference type="Proteomes" id="UP000316095"/>
    </source>
</evidence>
<keyword evidence="7" id="KW-1185">Reference proteome</keyword>
<dbReference type="InterPro" id="IPR002197">
    <property type="entry name" value="HTH_Fis"/>
</dbReference>
<dbReference type="SUPFAM" id="SSF52540">
    <property type="entry name" value="P-loop containing nucleoside triphosphate hydrolases"/>
    <property type="match status" value="1"/>
</dbReference>
<dbReference type="InterPro" id="IPR027417">
    <property type="entry name" value="P-loop_NTPase"/>
</dbReference>
<dbReference type="InterPro" id="IPR009057">
    <property type="entry name" value="Homeodomain-like_sf"/>
</dbReference>
<dbReference type="GO" id="GO:0006355">
    <property type="term" value="P:regulation of DNA-templated transcription"/>
    <property type="evidence" value="ECO:0007669"/>
    <property type="project" value="InterPro"/>
</dbReference>
<gene>
    <name evidence="6" type="primary">rocR_1</name>
    <name evidence="6" type="ORF">Pan54_07210</name>
</gene>
<dbReference type="EMBL" id="SJPG01000001">
    <property type="protein sequence ID" value="TWT60009.1"/>
    <property type="molecule type" value="Genomic_DNA"/>
</dbReference>
<dbReference type="Gene3D" id="3.40.50.300">
    <property type="entry name" value="P-loop containing nucleotide triphosphate hydrolases"/>
    <property type="match status" value="1"/>
</dbReference>
<dbReference type="Gene3D" id="1.10.8.60">
    <property type="match status" value="1"/>
</dbReference>
<dbReference type="PRINTS" id="PR01590">
    <property type="entry name" value="HTHFIS"/>
</dbReference>
<accession>A0A5C5XBJ5</accession>
<dbReference type="InterPro" id="IPR002078">
    <property type="entry name" value="Sigma_54_int"/>
</dbReference>
<comment type="caution">
    <text evidence="6">The sequence shown here is derived from an EMBL/GenBank/DDBJ whole genome shotgun (WGS) entry which is preliminary data.</text>
</comment>
<dbReference type="OrthoDB" id="7476585at2"/>
<keyword evidence="2" id="KW-0067">ATP-binding</keyword>
<organism evidence="6 7">
    <name type="scientific">Rubinisphaera italica</name>
    <dbReference type="NCBI Taxonomy" id="2527969"/>
    <lineage>
        <taxon>Bacteria</taxon>
        <taxon>Pseudomonadati</taxon>
        <taxon>Planctomycetota</taxon>
        <taxon>Planctomycetia</taxon>
        <taxon>Planctomycetales</taxon>
        <taxon>Planctomycetaceae</taxon>
        <taxon>Rubinisphaera</taxon>
    </lineage>
</organism>
<dbReference type="PROSITE" id="PS00688">
    <property type="entry name" value="SIGMA54_INTERACT_3"/>
    <property type="match status" value="1"/>
</dbReference>
<dbReference type="GO" id="GO:0043565">
    <property type="term" value="F:sequence-specific DNA binding"/>
    <property type="evidence" value="ECO:0007669"/>
    <property type="project" value="InterPro"/>
</dbReference>
<keyword evidence="4" id="KW-0804">Transcription</keyword>
<name>A0A5C5XBJ5_9PLAN</name>
<dbReference type="InterPro" id="IPR025944">
    <property type="entry name" value="Sigma_54_int_dom_CS"/>
</dbReference>
<reference evidence="6 7" key="1">
    <citation type="submission" date="2019-02" db="EMBL/GenBank/DDBJ databases">
        <title>Deep-cultivation of Planctomycetes and their phenomic and genomic characterization uncovers novel biology.</title>
        <authorList>
            <person name="Wiegand S."/>
            <person name="Jogler M."/>
            <person name="Boedeker C."/>
            <person name="Pinto D."/>
            <person name="Vollmers J."/>
            <person name="Rivas-Marin E."/>
            <person name="Kohn T."/>
            <person name="Peeters S.H."/>
            <person name="Heuer A."/>
            <person name="Rast P."/>
            <person name="Oberbeckmann S."/>
            <person name="Bunk B."/>
            <person name="Jeske O."/>
            <person name="Meyerdierks A."/>
            <person name="Storesund J.E."/>
            <person name="Kallscheuer N."/>
            <person name="Luecker S."/>
            <person name="Lage O.M."/>
            <person name="Pohl T."/>
            <person name="Merkel B.J."/>
            <person name="Hornburger P."/>
            <person name="Mueller R.-W."/>
            <person name="Bruemmer F."/>
            <person name="Labrenz M."/>
            <person name="Spormann A.M."/>
            <person name="Op Den Camp H."/>
            <person name="Overmann J."/>
            <person name="Amann R."/>
            <person name="Jetten M.S.M."/>
            <person name="Mascher T."/>
            <person name="Medema M.H."/>
            <person name="Devos D.P."/>
            <person name="Kaster A.-K."/>
            <person name="Ovreas L."/>
            <person name="Rohde M."/>
            <person name="Galperin M.Y."/>
            <person name="Jogler C."/>
        </authorList>
    </citation>
    <scope>NUCLEOTIDE SEQUENCE [LARGE SCALE GENOMIC DNA]</scope>
    <source>
        <strain evidence="6 7">Pan54</strain>
    </source>
</reference>
<evidence type="ECO:0000256" key="3">
    <source>
        <dbReference type="ARBA" id="ARBA00023015"/>
    </source>
</evidence>
<dbReference type="AlphaFoldDB" id="A0A5C5XBJ5"/>
<dbReference type="InterPro" id="IPR025662">
    <property type="entry name" value="Sigma_54_int_dom_ATP-bd_1"/>
</dbReference>
<evidence type="ECO:0000313" key="6">
    <source>
        <dbReference type="EMBL" id="TWT60009.1"/>
    </source>
</evidence>
<dbReference type="Proteomes" id="UP000316095">
    <property type="component" value="Unassembled WGS sequence"/>
</dbReference>
<keyword evidence="1" id="KW-0547">Nucleotide-binding</keyword>
<evidence type="ECO:0000256" key="4">
    <source>
        <dbReference type="ARBA" id="ARBA00023163"/>
    </source>
</evidence>
<dbReference type="Pfam" id="PF14532">
    <property type="entry name" value="Sigma54_activ_2"/>
    <property type="match status" value="1"/>
</dbReference>